<organism evidence="6 7">
    <name type="scientific">Orbilia oligospora</name>
    <name type="common">Nematode-trapping fungus</name>
    <name type="synonym">Arthrobotrys oligospora</name>
    <dbReference type="NCBI Taxonomy" id="2813651"/>
    <lineage>
        <taxon>Eukaryota</taxon>
        <taxon>Fungi</taxon>
        <taxon>Dikarya</taxon>
        <taxon>Ascomycota</taxon>
        <taxon>Pezizomycotina</taxon>
        <taxon>Orbiliomycetes</taxon>
        <taxon>Orbiliales</taxon>
        <taxon>Orbiliaceae</taxon>
        <taxon>Orbilia</taxon>
    </lineage>
</organism>
<evidence type="ECO:0000256" key="4">
    <source>
        <dbReference type="SAM" id="MobiDB-lite"/>
    </source>
</evidence>
<dbReference type="Proteomes" id="UP000480548">
    <property type="component" value="Unassembled WGS sequence"/>
</dbReference>
<reference evidence="6 7" key="1">
    <citation type="submission" date="2019-06" db="EMBL/GenBank/DDBJ databases">
        <authorList>
            <person name="Palmer J.M."/>
        </authorList>
    </citation>
    <scope>NUCLEOTIDE SEQUENCE [LARGE SCALE GENOMIC DNA]</scope>
    <source>
        <strain evidence="6 7">TWF703</strain>
    </source>
</reference>
<dbReference type="Pfam" id="PF06978">
    <property type="entry name" value="POP1_N"/>
    <property type="match status" value="1"/>
</dbReference>
<name>A0A7C8P125_ORBOL</name>
<keyword evidence="2" id="KW-0819">tRNA processing</keyword>
<dbReference type="SUPFAM" id="SSF55729">
    <property type="entry name" value="Acyl-CoA N-acyltransferases (Nat)"/>
    <property type="match status" value="1"/>
</dbReference>
<dbReference type="GO" id="GO:0005655">
    <property type="term" value="C:nucleolar ribonuclease P complex"/>
    <property type="evidence" value="ECO:0007669"/>
    <property type="project" value="InterPro"/>
</dbReference>
<dbReference type="InterPro" id="IPR000182">
    <property type="entry name" value="GNAT_dom"/>
</dbReference>
<protein>
    <recommendedName>
        <fullName evidence="5">N-acetyltransferase domain-containing protein</fullName>
    </recommendedName>
</protein>
<evidence type="ECO:0000313" key="7">
    <source>
        <dbReference type="Proteomes" id="UP000480548"/>
    </source>
</evidence>
<dbReference type="PROSITE" id="PS51186">
    <property type="entry name" value="GNAT"/>
    <property type="match status" value="1"/>
</dbReference>
<feature type="region of interest" description="Disordered" evidence="4">
    <location>
        <begin position="1"/>
        <end position="37"/>
    </location>
</feature>
<dbReference type="Pfam" id="PF08170">
    <property type="entry name" value="POPLD"/>
    <property type="match status" value="1"/>
</dbReference>
<gene>
    <name evidence="6" type="ORF">TWF703_011161</name>
</gene>
<dbReference type="InterPro" id="IPR009723">
    <property type="entry name" value="Pop1_N"/>
</dbReference>
<evidence type="ECO:0000313" key="6">
    <source>
        <dbReference type="EMBL" id="KAF3124953.1"/>
    </source>
</evidence>
<dbReference type="GO" id="GO:0001682">
    <property type="term" value="P:tRNA 5'-leader removal"/>
    <property type="evidence" value="ECO:0007669"/>
    <property type="project" value="InterPro"/>
</dbReference>
<proteinExistence type="predicted"/>
<comment type="caution">
    <text evidence="6">The sequence shown here is derived from an EMBL/GenBank/DDBJ whole genome shotgun (WGS) entry which is preliminary data.</text>
</comment>
<dbReference type="CDD" id="cd04301">
    <property type="entry name" value="NAT_SF"/>
    <property type="match status" value="1"/>
</dbReference>
<dbReference type="InterPro" id="IPR039182">
    <property type="entry name" value="Pop1"/>
</dbReference>
<dbReference type="AlphaFoldDB" id="A0A7C8P125"/>
<comment type="subcellular location">
    <subcellularLocation>
        <location evidence="1">Nucleus</location>
    </subcellularLocation>
</comment>
<keyword evidence="3" id="KW-0539">Nucleus</keyword>
<dbReference type="InterPro" id="IPR012590">
    <property type="entry name" value="POPLD_dom"/>
</dbReference>
<dbReference type="Gene3D" id="3.40.630.30">
    <property type="match status" value="1"/>
</dbReference>
<dbReference type="PANTHER" id="PTHR22731:SF3">
    <property type="entry name" value="RIBONUCLEASES P_MRP PROTEIN SUBUNIT POP1"/>
    <property type="match status" value="1"/>
</dbReference>
<dbReference type="PANTHER" id="PTHR22731">
    <property type="entry name" value="RIBONUCLEASES P/MRP PROTEIN SUBUNIT POP1"/>
    <property type="match status" value="1"/>
</dbReference>
<sequence length="983" mass="110657">MPDSPPSPESRPFLSWPSSTLHPSIDTRPREAGSSSTALQITRLPPNVSIRAPTKANVHLLKRINSLLLPVSYPENFYREILQNPESEALTRLAFYDEECVGGIRCRLETAAEYQAGLEKLDTTDIYGSSKILEAVADHKANGSGGRRNSEDNHPKRKVYIMTLAVLSPYRSLSIGSHLLDHILSIAAKEPTIDADLAYAHVWVSNDGALEFYRKQGFEVDSGPIVRNYYRRLEPRDARLVFRRITYPKRRKRQDAREISAQTAESAFRDGQFDPVSFVNSREYEIRSLLRSMNSSKNTQRKRAFQSLPRELRRRTAAHNPNRAPKRVRETTRKELTEDNTTVRKKRRDYCPSARRLNANQLRILSLRNNNSMIPKAVPGSRQTATRGLGRTRSYIGSKSSRYRKRQRHKTWLPTHIWCAKRARMVLKWGFSLVETPNLKCYRPTYRAATRDACIAVDTSYYATILLVGRERDLKKSLAKFLPPLDLAVVGRSVVSGESVRSTWMYEEGEWPNKPLTPIQIFWCPINSVDEMKEQELRNVVLRVHPASWDDAWKVAAASAAASACVCKNLRFEVGSIELIGPRTADILRALLNPNLDLDGILVDGVKHSSARDPRLSSFHLRTTIPCPPSQENTTNHAESLFSANCRTASVKAQVSQKTLNSRISKSVSGEAAKSAAAARIPFVLMREILGVLGTQPSSSRPHSETPLSHRWSILLPWKWVRPFWLVLMRMPGVRLGGLKELEQLTLEIGVGYFPTDFPSTSAGRVEALERTQAQLNRLERRSTMKTKPSSKKSESTTLSKGGYPWGEVLDAGRHFTCEEPGFWQLTPDSVRLFRKSLRSMLPTSISSGIFTAHIRLYGRGNIDSNAFVYTFSGEAARLVPRMLLQHARDENPIDNFLETLDGENGQLNGIGHNNAPAYSLAGFVIRGNFGFREARPVAIAALAWARTHESEPSVHQEDCFGGWCILQNKGSGIRRLAQWNAV</sequence>
<dbReference type="GO" id="GO:0000172">
    <property type="term" value="C:ribonuclease MRP complex"/>
    <property type="evidence" value="ECO:0007669"/>
    <property type="project" value="InterPro"/>
</dbReference>
<evidence type="ECO:0000259" key="5">
    <source>
        <dbReference type="PROSITE" id="PS51186"/>
    </source>
</evidence>
<feature type="region of interest" description="Disordered" evidence="4">
    <location>
        <begin position="779"/>
        <end position="800"/>
    </location>
</feature>
<evidence type="ECO:0000256" key="2">
    <source>
        <dbReference type="ARBA" id="ARBA00022694"/>
    </source>
</evidence>
<dbReference type="EMBL" id="WIQZ01000095">
    <property type="protein sequence ID" value="KAF3124953.1"/>
    <property type="molecule type" value="Genomic_DNA"/>
</dbReference>
<dbReference type="GO" id="GO:0016747">
    <property type="term" value="F:acyltransferase activity, transferring groups other than amino-acyl groups"/>
    <property type="evidence" value="ECO:0007669"/>
    <property type="project" value="InterPro"/>
</dbReference>
<feature type="region of interest" description="Disordered" evidence="4">
    <location>
        <begin position="295"/>
        <end position="330"/>
    </location>
</feature>
<feature type="domain" description="N-acetyltransferase" evidence="5">
    <location>
        <begin position="48"/>
        <end position="246"/>
    </location>
</feature>
<dbReference type="InterPro" id="IPR016181">
    <property type="entry name" value="Acyl_CoA_acyltransferase"/>
</dbReference>
<dbReference type="Pfam" id="PF00583">
    <property type="entry name" value="Acetyltransf_1"/>
    <property type="match status" value="1"/>
</dbReference>
<evidence type="ECO:0000256" key="3">
    <source>
        <dbReference type="ARBA" id="ARBA00023242"/>
    </source>
</evidence>
<evidence type="ECO:0000256" key="1">
    <source>
        <dbReference type="ARBA" id="ARBA00004123"/>
    </source>
</evidence>
<accession>A0A7C8P125</accession>